<dbReference type="EMBL" id="CAJVRL010000096">
    <property type="protein sequence ID" value="CAG8960192.1"/>
    <property type="molecule type" value="Genomic_DNA"/>
</dbReference>
<feature type="compositionally biased region" description="Polar residues" evidence="1">
    <location>
        <begin position="78"/>
        <end position="95"/>
    </location>
</feature>
<dbReference type="Proteomes" id="UP000696280">
    <property type="component" value="Unassembled WGS sequence"/>
</dbReference>
<feature type="transmembrane region" description="Helical" evidence="2">
    <location>
        <begin position="30"/>
        <end position="48"/>
    </location>
</feature>
<accession>A0A9N9LB02</accession>
<gene>
    <name evidence="3" type="ORF">HYFRA_00010671</name>
</gene>
<keyword evidence="2" id="KW-0812">Transmembrane</keyword>
<name>A0A9N9LB02_9HELO</name>
<dbReference type="AlphaFoldDB" id="A0A9N9LB02"/>
<dbReference type="OrthoDB" id="3503994at2759"/>
<evidence type="ECO:0000256" key="2">
    <source>
        <dbReference type="SAM" id="Phobius"/>
    </source>
</evidence>
<evidence type="ECO:0000313" key="4">
    <source>
        <dbReference type="Proteomes" id="UP000696280"/>
    </source>
</evidence>
<protein>
    <submittedName>
        <fullName evidence="3">Uncharacterized protein</fullName>
    </submittedName>
</protein>
<feature type="compositionally biased region" description="Basic and acidic residues" evidence="1">
    <location>
        <begin position="63"/>
        <end position="77"/>
    </location>
</feature>
<organism evidence="3 4">
    <name type="scientific">Hymenoscyphus fraxineus</name>
    <dbReference type="NCBI Taxonomy" id="746836"/>
    <lineage>
        <taxon>Eukaryota</taxon>
        <taxon>Fungi</taxon>
        <taxon>Dikarya</taxon>
        <taxon>Ascomycota</taxon>
        <taxon>Pezizomycotina</taxon>
        <taxon>Leotiomycetes</taxon>
        <taxon>Helotiales</taxon>
        <taxon>Helotiaceae</taxon>
        <taxon>Hymenoscyphus</taxon>
    </lineage>
</organism>
<keyword evidence="4" id="KW-1185">Reference proteome</keyword>
<sequence>MLAQSVQGDCEAPDEVWSEVVDVYSKSLKTIWWVGLGLSIVGFIAVGGERGLELRKDLETEYGIDDKEIENHDDKPSRTTAGNDDLTSVQGPVSG</sequence>
<reference evidence="3" key="1">
    <citation type="submission" date="2021-07" db="EMBL/GenBank/DDBJ databases">
        <authorList>
            <person name="Durling M."/>
        </authorList>
    </citation>
    <scope>NUCLEOTIDE SEQUENCE</scope>
</reference>
<keyword evidence="2" id="KW-1133">Transmembrane helix</keyword>
<proteinExistence type="predicted"/>
<comment type="caution">
    <text evidence="3">The sequence shown here is derived from an EMBL/GenBank/DDBJ whole genome shotgun (WGS) entry which is preliminary data.</text>
</comment>
<feature type="region of interest" description="Disordered" evidence="1">
    <location>
        <begin position="63"/>
        <end position="95"/>
    </location>
</feature>
<keyword evidence="2" id="KW-0472">Membrane</keyword>
<evidence type="ECO:0000313" key="3">
    <source>
        <dbReference type="EMBL" id="CAG8960192.1"/>
    </source>
</evidence>
<evidence type="ECO:0000256" key="1">
    <source>
        <dbReference type="SAM" id="MobiDB-lite"/>
    </source>
</evidence>